<dbReference type="InterPro" id="IPR000843">
    <property type="entry name" value="HTH_LacI"/>
</dbReference>
<dbReference type="Gene3D" id="3.40.50.2300">
    <property type="match status" value="2"/>
</dbReference>
<feature type="domain" description="HTH lacI-type" evidence="4">
    <location>
        <begin position="15"/>
        <end position="69"/>
    </location>
</feature>
<dbReference type="Proteomes" id="UP000181917">
    <property type="component" value="Unassembled WGS sequence"/>
</dbReference>
<organism evidence="5 6">
    <name type="scientific">Crystallibacter crystallopoietes</name>
    <dbReference type="NCBI Taxonomy" id="37928"/>
    <lineage>
        <taxon>Bacteria</taxon>
        <taxon>Bacillati</taxon>
        <taxon>Actinomycetota</taxon>
        <taxon>Actinomycetes</taxon>
        <taxon>Micrococcales</taxon>
        <taxon>Micrococcaceae</taxon>
        <taxon>Crystallibacter</taxon>
    </lineage>
</organism>
<dbReference type="Pfam" id="PF13377">
    <property type="entry name" value="Peripla_BP_3"/>
    <property type="match status" value="1"/>
</dbReference>
<dbReference type="InterPro" id="IPR028082">
    <property type="entry name" value="Peripla_BP_I"/>
</dbReference>
<dbReference type="GO" id="GO:0000976">
    <property type="term" value="F:transcription cis-regulatory region binding"/>
    <property type="evidence" value="ECO:0007669"/>
    <property type="project" value="TreeGrafter"/>
</dbReference>
<dbReference type="SMART" id="SM00354">
    <property type="entry name" value="HTH_LACI"/>
    <property type="match status" value="1"/>
</dbReference>
<name>A0A1H0ZGV2_9MICC</name>
<dbReference type="OrthoDB" id="3467214at2"/>
<keyword evidence="3" id="KW-0804">Transcription</keyword>
<dbReference type="AlphaFoldDB" id="A0A1H0ZGV2"/>
<evidence type="ECO:0000256" key="3">
    <source>
        <dbReference type="ARBA" id="ARBA00023163"/>
    </source>
</evidence>
<keyword evidence="2 5" id="KW-0238">DNA-binding</keyword>
<protein>
    <submittedName>
        <fullName evidence="5">DNA-binding transcriptional regulator, LacI/PurR family</fullName>
    </submittedName>
</protein>
<dbReference type="Pfam" id="PF00356">
    <property type="entry name" value="LacI"/>
    <property type="match status" value="1"/>
</dbReference>
<dbReference type="Gene3D" id="1.10.260.40">
    <property type="entry name" value="lambda repressor-like DNA-binding domains"/>
    <property type="match status" value="1"/>
</dbReference>
<dbReference type="STRING" id="37928.SAMN04489742_0350"/>
<gene>
    <name evidence="5" type="ORF">SAMN04489742_0350</name>
</gene>
<dbReference type="EMBL" id="FNKH01000002">
    <property type="protein sequence ID" value="SDQ26653.1"/>
    <property type="molecule type" value="Genomic_DNA"/>
</dbReference>
<sequence length="345" mass="36761">MPGSEVKQQGATKRPTIEDVAREAGVSRALVSLVLQGSPKVSATKRHVVAEAMAALDYRPSNAARSLASGRTRVVGVLLDDLANPWYVELLDGLQSIFGEKNLRMVLGDPQYLARAGESPVAAFMEMRVDGLVIAGDIRPDDDLARATMSTPAVVAGTRAFELPATDLVTNDDIAGARLAVEHLIGLGHRDIAYLAAPTGSAAVRATSYLDTMARHGLQEYARVVQTDMTEVSGFAAMNRLIDSGRPPTAVFAANDILAIGALSAADERSLSVPSKLSLIGYDNTYLANIRHLSLSSVDPVSREVGSRAAQLLVERMADSNLPQRTEMLTPRLVLRSSTASFTLP</sequence>
<dbReference type="PROSITE" id="PS50932">
    <property type="entry name" value="HTH_LACI_2"/>
    <property type="match status" value="1"/>
</dbReference>
<dbReference type="CDD" id="cd01392">
    <property type="entry name" value="HTH_LacI"/>
    <property type="match status" value="1"/>
</dbReference>
<reference evidence="5 6" key="1">
    <citation type="submission" date="2016-10" db="EMBL/GenBank/DDBJ databases">
        <authorList>
            <person name="de Groot N.N."/>
        </authorList>
    </citation>
    <scope>NUCLEOTIDE SEQUENCE [LARGE SCALE GENOMIC DNA]</scope>
    <source>
        <strain evidence="5 6">DSM 20117</strain>
    </source>
</reference>
<dbReference type="CDD" id="cd06267">
    <property type="entry name" value="PBP1_LacI_sugar_binding-like"/>
    <property type="match status" value="1"/>
</dbReference>
<keyword evidence="6" id="KW-1185">Reference proteome</keyword>
<proteinExistence type="predicted"/>
<keyword evidence="1" id="KW-0805">Transcription regulation</keyword>
<evidence type="ECO:0000313" key="6">
    <source>
        <dbReference type="Proteomes" id="UP000181917"/>
    </source>
</evidence>
<dbReference type="SUPFAM" id="SSF53822">
    <property type="entry name" value="Periplasmic binding protein-like I"/>
    <property type="match status" value="1"/>
</dbReference>
<evidence type="ECO:0000256" key="2">
    <source>
        <dbReference type="ARBA" id="ARBA00023125"/>
    </source>
</evidence>
<evidence type="ECO:0000259" key="4">
    <source>
        <dbReference type="PROSITE" id="PS50932"/>
    </source>
</evidence>
<dbReference type="GO" id="GO:0003700">
    <property type="term" value="F:DNA-binding transcription factor activity"/>
    <property type="evidence" value="ECO:0007669"/>
    <property type="project" value="TreeGrafter"/>
</dbReference>
<accession>A0A1H0ZGV2</accession>
<dbReference type="PANTHER" id="PTHR30146:SF155">
    <property type="entry name" value="ALANINE RACEMASE"/>
    <property type="match status" value="1"/>
</dbReference>
<evidence type="ECO:0000256" key="1">
    <source>
        <dbReference type="ARBA" id="ARBA00023015"/>
    </source>
</evidence>
<dbReference type="SUPFAM" id="SSF47413">
    <property type="entry name" value="lambda repressor-like DNA-binding domains"/>
    <property type="match status" value="1"/>
</dbReference>
<dbReference type="PANTHER" id="PTHR30146">
    <property type="entry name" value="LACI-RELATED TRANSCRIPTIONAL REPRESSOR"/>
    <property type="match status" value="1"/>
</dbReference>
<dbReference type="InterPro" id="IPR010982">
    <property type="entry name" value="Lambda_DNA-bd_dom_sf"/>
</dbReference>
<evidence type="ECO:0000313" key="5">
    <source>
        <dbReference type="EMBL" id="SDQ26653.1"/>
    </source>
</evidence>
<dbReference type="InterPro" id="IPR046335">
    <property type="entry name" value="LacI/GalR-like_sensor"/>
</dbReference>